<dbReference type="SUPFAM" id="SSF54862">
    <property type="entry name" value="4Fe-4S ferredoxins"/>
    <property type="match status" value="1"/>
</dbReference>
<dbReference type="InterPro" id="IPR017900">
    <property type="entry name" value="4Fe4S_Fe_S_CS"/>
</dbReference>
<dbReference type="GO" id="GO:0046872">
    <property type="term" value="F:metal ion binding"/>
    <property type="evidence" value="ECO:0007669"/>
    <property type="project" value="UniProtKB-KW"/>
</dbReference>
<dbReference type="NCBIfam" id="TIGR04041">
    <property type="entry name" value="activase_YjjW"/>
    <property type="match status" value="1"/>
</dbReference>
<keyword evidence="5" id="KW-0408">Iron</keyword>
<dbReference type="EMBL" id="CZBX01000004">
    <property type="protein sequence ID" value="CUQ84908.1"/>
    <property type="molecule type" value="Genomic_DNA"/>
</dbReference>
<proteinExistence type="predicted"/>
<name>A0A174ZL19_9FIRM</name>
<dbReference type="PANTHER" id="PTHR30352">
    <property type="entry name" value="PYRUVATE FORMATE-LYASE-ACTIVATING ENZYME"/>
    <property type="match status" value="1"/>
</dbReference>
<keyword evidence="4" id="KW-0479">Metal-binding</keyword>
<dbReference type="EC" id="1.97.1.4" evidence="10"/>
<dbReference type="RefSeq" id="WP_055171638.1">
    <property type="nucleotide sequence ID" value="NZ_CZBX01000004.1"/>
</dbReference>
<evidence type="ECO:0000259" key="8">
    <source>
        <dbReference type="PROSITE" id="PS51379"/>
    </source>
</evidence>
<dbReference type="AlphaFoldDB" id="A0A174ZL19"/>
<feature type="domain" description="Radical SAM core" evidence="9">
    <location>
        <begin position="13"/>
        <end position="274"/>
    </location>
</feature>
<evidence type="ECO:0000256" key="2">
    <source>
        <dbReference type="ARBA" id="ARBA00022485"/>
    </source>
</evidence>
<feature type="domain" description="4Fe-4S ferredoxin-type" evidence="8">
    <location>
        <begin position="63"/>
        <end position="93"/>
    </location>
</feature>
<dbReference type="PROSITE" id="PS51918">
    <property type="entry name" value="RADICAL_SAM"/>
    <property type="match status" value="1"/>
</dbReference>
<dbReference type="Pfam" id="PF04055">
    <property type="entry name" value="Radical_SAM"/>
    <property type="match status" value="1"/>
</dbReference>
<keyword evidence="2" id="KW-0004">4Fe-4S</keyword>
<keyword evidence="10" id="KW-0670">Pyruvate</keyword>
<keyword evidence="10" id="KW-0560">Oxidoreductase</keyword>
<keyword evidence="6" id="KW-0411">Iron-sulfur</keyword>
<keyword evidence="10" id="KW-0456">Lyase</keyword>
<organism evidence="10 11">
    <name type="scientific">[Ruminococcus] torques</name>
    <dbReference type="NCBI Taxonomy" id="33039"/>
    <lineage>
        <taxon>Bacteria</taxon>
        <taxon>Bacillati</taxon>
        <taxon>Bacillota</taxon>
        <taxon>Clostridia</taxon>
        <taxon>Lachnospirales</taxon>
        <taxon>Lachnospiraceae</taxon>
        <taxon>Mediterraneibacter</taxon>
    </lineage>
</organism>
<dbReference type="InterPro" id="IPR058240">
    <property type="entry name" value="rSAM_sf"/>
</dbReference>
<gene>
    <name evidence="10" type="primary">pflA_2</name>
    <name evidence="10" type="ORF">ERS852502_01032</name>
</gene>
<evidence type="ECO:0000313" key="10">
    <source>
        <dbReference type="EMBL" id="CUQ84908.1"/>
    </source>
</evidence>
<dbReference type="InterPro" id="IPR034457">
    <property type="entry name" value="Organic_radical-activating"/>
</dbReference>
<dbReference type="Proteomes" id="UP000078383">
    <property type="component" value="Unassembled WGS sequence"/>
</dbReference>
<protein>
    <submittedName>
        <fullName evidence="10">Pyruvate formate-lyase 1-activating enzyme</fullName>
        <ecNumber evidence="10">1.97.1.4</ecNumber>
    </submittedName>
</protein>
<comment type="cofactor">
    <cofactor evidence="1">
        <name>[4Fe-4S] cluster</name>
        <dbReference type="ChEBI" id="CHEBI:49883"/>
    </cofactor>
</comment>
<dbReference type="PROSITE" id="PS51379">
    <property type="entry name" value="4FE4S_FER_2"/>
    <property type="match status" value="2"/>
</dbReference>
<dbReference type="OrthoDB" id="9782387at2"/>
<dbReference type="SFLD" id="SFLDG01118">
    <property type="entry name" value="activating_enzymes__group_2"/>
    <property type="match status" value="1"/>
</dbReference>
<dbReference type="GO" id="GO:0016829">
    <property type="term" value="F:lyase activity"/>
    <property type="evidence" value="ECO:0007669"/>
    <property type="project" value="UniProtKB-KW"/>
</dbReference>
<dbReference type="SFLD" id="SFLDF00392">
    <property type="entry name" value="YjjI_activase"/>
    <property type="match status" value="1"/>
</dbReference>
<evidence type="ECO:0000256" key="6">
    <source>
        <dbReference type="ARBA" id="ARBA00023014"/>
    </source>
</evidence>
<dbReference type="SFLD" id="SFLDS00029">
    <property type="entry name" value="Radical_SAM"/>
    <property type="match status" value="1"/>
</dbReference>
<evidence type="ECO:0000256" key="3">
    <source>
        <dbReference type="ARBA" id="ARBA00022691"/>
    </source>
</evidence>
<evidence type="ECO:0000256" key="5">
    <source>
        <dbReference type="ARBA" id="ARBA00023004"/>
    </source>
</evidence>
<feature type="domain" description="4Fe-4S ferredoxin-type" evidence="8">
    <location>
        <begin position="31"/>
        <end position="62"/>
    </location>
</feature>
<evidence type="ECO:0000256" key="7">
    <source>
        <dbReference type="ARBA" id="ARBA00047365"/>
    </source>
</evidence>
<keyword evidence="3" id="KW-0949">S-adenosyl-L-methionine</keyword>
<dbReference type="InterPro" id="IPR023912">
    <property type="entry name" value="YjjW_bact"/>
</dbReference>
<dbReference type="Gene3D" id="3.20.20.70">
    <property type="entry name" value="Aldolase class I"/>
    <property type="match status" value="1"/>
</dbReference>
<evidence type="ECO:0000259" key="9">
    <source>
        <dbReference type="PROSITE" id="PS51918"/>
    </source>
</evidence>
<evidence type="ECO:0000256" key="4">
    <source>
        <dbReference type="ARBA" id="ARBA00022723"/>
    </source>
</evidence>
<comment type="catalytic activity">
    <reaction evidence="7">
        <text>glycyl-[protein] + reduced [flavodoxin] + S-adenosyl-L-methionine = glycin-2-yl radical-[protein] + semiquinone [flavodoxin] + 5'-deoxyadenosine + L-methionine + H(+)</text>
        <dbReference type="Rhea" id="RHEA:61976"/>
        <dbReference type="Rhea" id="RHEA-COMP:10622"/>
        <dbReference type="Rhea" id="RHEA-COMP:14480"/>
        <dbReference type="Rhea" id="RHEA-COMP:15993"/>
        <dbReference type="Rhea" id="RHEA-COMP:15994"/>
        <dbReference type="ChEBI" id="CHEBI:15378"/>
        <dbReference type="ChEBI" id="CHEBI:17319"/>
        <dbReference type="ChEBI" id="CHEBI:29947"/>
        <dbReference type="ChEBI" id="CHEBI:32722"/>
        <dbReference type="ChEBI" id="CHEBI:57618"/>
        <dbReference type="ChEBI" id="CHEBI:57844"/>
        <dbReference type="ChEBI" id="CHEBI:59789"/>
        <dbReference type="ChEBI" id="CHEBI:140311"/>
    </reaction>
</comment>
<accession>A0A174ZL19</accession>
<sequence length="279" mass="31349">MAIVNKIIHSSVVDGPGNRAAVFLQKCNFKCSYCHNPETIGQCVQCGACVEKCPAKALSLKDGKIVWDEDKCCECDTCIHVCPHMSSPRVKDYTAEQIMEQIAPDLPYIRGITVSGGECTLQRDFLAELFLLAKQQGLSTLIDSNGSYDFSQDAELMNVCDGVMLDVKAFDCDAHKKLTGMSNEQVLKNAVYLAEHGKLEEIRTVIVPDQLPNEDTVFQITKLLKPYLDKKQIRYKIIAYRQFGVRSPYNQIFRTPSSGEMMKYKRIAEDNGFENIILI</sequence>
<dbReference type="Pfam" id="PF00037">
    <property type="entry name" value="Fer4"/>
    <property type="match status" value="1"/>
</dbReference>
<dbReference type="InterPro" id="IPR012839">
    <property type="entry name" value="Organic_radical_activase"/>
</dbReference>
<dbReference type="SUPFAM" id="SSF102114">
    <property type="entry name" value="Radical SAM enzymes"/>
    <property type="match status" value="1"/>
</dbReference>
<evidence type="ECO:0000313" key="11">
    <source>
        <dbReference type="Proteomes" id="UP000078383"/>
    </source>
</evidence>
<dbReference type="CDD" id="cd01335">
    <property type="entry name" value="Radical_SAM"/>
    <property type="match status" value="1"/>
</dbReference>
<dbReference type="InterPro" id="IPR040074">
    <property type="entry name" value="BssD/PflA/YjjW"/>
</dbReference>
<dbReference type="PANTHER" id="PTHR30352:SF13">
    <property type="entry name" value="GLYCYL-RADICAL ENZYME ACTIVATING ENZYME YJJW-RELATED"/>
    <property type="match status" value="1"/>
</dbReference>
<dbReference type="InterPro" id="IPR017896">
    <property type="entry name" value="4Fe4S_Fe-S-bd"/>
</dbReference>
<dbReference type="Gene3D" id="3.30.70.20">
    <property type="match status" value="1"/>
</dbReference>
<reference evidence="10 11" key="1">
    <citation type="submission" date="2015-09" db="EMBL/GenBank/DDBJ databases">
        <authorList>
            <consortium name="Pathogen Informatics"/>
        </authorList>
    </citation>
    <scope>NUCLEOTIDE SEQUENCE [LARGE SCALE GENOMIC DNA]</scope>
    <source>
        <strain evidence="10 11">2789STDY5834889</strain>
    </source>
</reference>
<dbReference type="PROSITE" id="PS00198">
    <property type="entry name" value="4FE4S_FER_1"/>
    <property type="match status" value="2"/>
</dbReference>
<dbReference type="InterPro" id="IPR007197">
    <property type="entry name" value="rSAM"/>
</dbReference>
<dbReference type="GO" id="GO:0051539">
    <property type="term" value="F:4 iron, 4 sulfur cluster binding"/>
    <property type="evidence" value="ECO:0007669"/>
    <property type="project" value="UniProtKB-KW"/>
</dbReference>
<evidence type="ECO:0000256" key="1">
    <source>
        <dbReference type="ARBA" id="ARBA00001966"/>
    </source>
</evidence>
<dbReference type="SFLD" id="SFLDG01066">
    <property type="entry name" value="organic_radical-activating_enz"/>
    <property type="match status" value="1"/>
</dbReference>
<dbReference type="InterPro" id="IPR013785">
    <property type="entry name" value="Aldolase_TIM"/>
</dbReference>
<dbReference type="PIRSF" id="PIRSF000371">
    <property type="entry name" value="PFL_act_enz"/>
    <property type="match status" value="1"/>
</dbReference>
<dbReference type="GO" id="GO:0043365">
    <property type="term" value="F:[formate-C-acetyltransferase]-activating enzyme activity"/>
    <property type="evidence" value="ECO:0007669"/>
    <property type="project" value="UniProtKB-EC"/>
</dbReference>